<comment type="caution">
    <text evidence="5">The sequence shown here is derived from an EMBL/GenBank/DDBJ whole genome shotgun (WGS) entry which is preliminary data.</text>
</comment>
<feature type="region of interest" description="Disordered" evidence="3">
    <location>
        <begin position="824"/>
        <end position="859"/>
    </location>
</feature>
<gene>
    <name evidence="5" type="ORF">ZOSMA_13G00530</name>
</gene>
<evidence type="ECO:0000256" key="1">
    <source>
        <dbReference type="ARBA" id="ARBA00022884"/>
    </source>
</evidence>
<dbReference type="PROSITE" id="PS50102">
    <property type="entry name" value="RRM"/>
    <property type="match status" value="3"/>
</dbReference>
<dbReference type="EMBL" id="LFYR01000514">
    <property type="protein sequence ID" value="KMZ73849.1"/>
    <property type="molecule type" value="Genomic_DNA"/>
</dbReference>
<dbReference type="SUPFAM" id="SSF54928">
    <property type="entry name" value="RNA-binding domain, RBD"/>
    <property type="match status" value="2"/>
</dbReference>
<dbReference type="CDD" id="cd00590">
    <property type="entry name" value="RRM_SF"/>
    <property type="match status" value="2"/>
</dbReference>
<feature type="domain" description="RRM" evidence="4">
    <location>
        <begin position="567"/>
        <end position="647"/>
    </location>
</feature>
<name>A0A0K9PY39_ZOSMR</name>
<sequence length="859" mass="95384">MPPKGRGRKKAGSVKKKVSIPTRRPSTRLSTAAAARESLVIREVEEDAVEVISVTNEEPHVDGEDEESGKATNVDVNSVVATVKTEREKYGSFGFGFSEVKEIDANSVESSVVCAMDKEVDVSFFGTPVVLTEGKMNDTPCVETPVLVDQKRQVVNKQEQEEIGSSVGMDMDRECNYLANVETVSSATKDEKDDADIVNHELDVSVSVDSFSGSVSMEPDTRIEVDGLSIADNKDCSEKVIKENNKVEEAETLDDAGDGDVKVVVLEKTEETPSIEAHNVEGNVAMLESIATTDKAEEQSTDGNEKVAMLESIDTIDKVEEISTDACDSVKKIGGNDNVGAALTDDGNGDAEVVVLERIEGNIKAEVAPSLIAGAEDEEDAMMKRRRQRQTEIFIGGLDREATEEDIRNVFGKIGEIVEIRLLLDAITKKNKGYAFLRYATAALAKQAVSEFSKVEVCGKLCGAAALEGNDTIFLGNIDKNWKKEDVIRLLQDFGIEKIDTVTVLSDPNNADVNRGFAYLELETNRDAQTAYKKLQNKDSFGVGKNVKVAWSKQLDDVDDEDKHKIKSVFAESVPESWDKEKVKECFKKYGDIERVVLARDIPSCKRKDFVFINYTIREAALSCIEEFEKDEIFDNGTKVNIKVSLSKTSQKNKLNKNISKFGNKDISKDRLKSVQRDIQATSSKGAKSFKRTYVNTSLDKRQGFFQRGQQPLWRQGSLSYGTGPSFQNYHYPPYVEKRPYPPSIGDSTLHSDPRYFPRPRIGDYYPPAQVAQPSIFPSKIPSGSGPSQPYYNQHHPQFQNHHHQNYRHQNQLNVRYGAGAVGSFYGPGPSTSHQPRYGNPLPPPPHPPYYGNNRYPRY</sequence>
<dbReference type="OrthoDB" id="3800936at2759"/>
<dbReference type="InterPro" id="IPR000504">
    <property type="entry name" value="RRM_dom"/>
</dbReference>
<evidence type="ECO:0000259" key="4">
    <source>
        <dbReference type="PROSITE" id="PS50102"/>
    </source>
</evidence>
<reference evidence="6" key="1">
    <citation type="journal article" date="2016" name="Nature">
        <title>The genome of the seagrass Zostera marina reveals angiosperm adaptation to the sea.</title>
        <authorList>
            <person name="Olsen J.L."/>
            <person name="Rouze P."/>
            <person name="Verhelst B."/>
            <person name="Lin Y.-C."/>
            <person name="Bayer T."/>
            <person name="Collen J."/>
            <person name="Dattolo E."/>
            <person name="De Paoli E."/>
            <person name="Dittami S."/>
            <person name="Maumus F."/>
            <person name="Michel G."/>
            <person name="Kersting A."/>
            <person name="Lauritano C."/>
            <person name="Lohaus R."/>
            <person name="Toepel M."/>
            <person name="Tonon T."/>
            <person name="Vanneste K."/>
            <person name="Amirebrahimi M."/>
            <person name="Brakel J."/>
            <person name="Bostroem C."/>
            <person name="Chovatia M."/>
            <person name="Grimwood J."/>
            <person name="Jenkins J.W."/>
            <person name="Jueterbock A."/>
            <person name="Mraz A."/>
            <person name="Stam W.T."/>
            <person name="Tice H."/>
            <person name="Bornberg-Bauer E."/>
            <person name="Green P.J."/>
            <person name="Pearson G.A."/>
            <person name="Procaccini G."/>
            <person name="Duarte C.M."/>
            <person name="Schmutz J."/>
            <person name="Reusch T.B.H."/>
            <person name="Van de Peer Y."/>
        </authorList>
    </citation>
    <scope>NUCLEOTIDE SEQUENCE [LARGE SCALE GENOMIC DNA]</scope>
    <source>
        <strain evidence="6">cv. Finnish</strain>
    </source>
</reference>
<dbReference type="Pfam" id="PF00076">
    <property type="entry name" value="RRM_1"/>
    <property type="match status" value="3"/>
</dbReference>
<keyword evidence="1 2" id="KW-0694">RNA-binding</keyword>
<organism evidence="5 6">
    <name type="scientific">Zostera marina</name>
    <name type="common">Eelgrass</name>
    <dbReference type="NCBI Taxonomy" id="29655"/>
    <lineage>
        <taxon>Eukaryota</taxon>
        <taxon>Viridiplantae</taxon>
        <taxon>Streptophyta</taxon>
        <taxon>Embryophyta</taxon>
        <taxon>Tracheophyta</taxon>
        <taxon>Spermatophyta</taxon>
        <taxon>Magnoliopsida</taxon>
        <taxon>Liliopsida</taxon>
        <taxon>Zosteraceae</taxon>
        <taxon>Zostera</taxon>
    </lineage>
</organism>
<protein>
    <recommendedName>
        <fullName evidence="4">RRM domain-containing protein</fullName>
    </recommendedName>
</protein>
<feature type="domain" description="RRM" evidence="4">
    <location>
        <begin position="471"/>
        <end position="554"/>
    </location>
</feature>
<keyword evidence="6" id="KW-1185">Reference proteome</keyword>
<dbReference type="STRING" id="29655.A0A0K9PY39"/>
<dbReference type="InterPro" id="IPR012677">
    <property type="entry name" value="Nucleotide-bd_a/b_plait_sf"/>
</dbReference>
<dbReference type="PANTHER" id="PTHR21245">
    <property type="entry name" value="HETEROGENEOUS NUCLEAR RIBONUCLEOPROTEIN"/>
    <property type="match status" value="1"/>
</dbReference>
<dbReference type="Proteomes" id="UP000036987">
    <property type="component" value="Unassembled WGS sequence"/>
</dbReference>
<dbReference type="SMART" id="SM00360">
    <property type="entry name" value="RRM"/>
    <property type="match status" value="3"/>
</dbReference>
<accession>A0A0K9PY39</accession>
<dbReference type="GO" id="GO:0003729">
    <property type="term" value="F:mRNA binding"/>
    <property type="evidence" value="ECO:0000318"/>
    <property type="project" value="GO_Central"/>
</dbReference>
<feature type="compositionally biased region" description="Basic residues" evidence="3">
    <location>
        <begin position="1"/>
        <end position="18"/>
    </location>
</feature>
<feature type="compositionally biased region" description="Low complexity" evidence="3">
    <location>
        <begin position="850"/>
        <end position="859"/>
    </location>
</feature>
<proteinExistence type="predicted"/>
<evidence type="ECO:0000313" key="6">
    <source>
        <dbReference type="Proteomes" id="UP000036987"/>
    </source>
</evidence>
<feature type="domain" description="RRM" evidence="4">
    <location>
        <begin position="391"/>
        <end position="460"/>
    </location>
</feature>
<dbReference type="Gene3D" id="3.30.70.330">
    <property type="match status" value="3"/>
</dbReference>
<evidence type="ECO:0000256" key="3">
    <source>
        <dbReference type="SAM" id="MobiDB-lite"/>
    </source>
</evidence>
<dbReference type="InterPro" id="IPR035979">
    <property type="entry name" value="RBD_domain_sf"/>
</dbReference>
<feature type="region of interest" description="Disordered" evidence="3">
    <location>
        <begin position="1"/>
        <end position="32"/>
    </location>
</feature>
<dbReference type="AlphaFoldDB" id="A0A0K9PY39"/>
<evidence type="ECO:0000256" key="2">
    <source>
        <dbReference type="PROSITE-ProRule" id="PRU00176"/>
    </source>
</evidence>
<dbReference type="GO" id="GO:0005634">
    <property type="term" value="C:nucleus"/>
    <property type="evidence" value="ECO:0000318"/>
    <property type="project" value="GO_Central"/>
</dbReference>
<evidence type="ECO:0000313" key="5">
    <source>
        <dbReference type="EMBL" id="KMZ73849.1"/>
    </source>
</evidence>